<gene>
    <name evidence="2" type="ORF">E2562_032962</name>
</gene>
<feature type="region of interest" description="Disordered" evidence="1">
    <location>
        <begin position="1"/>
        <end position="60"/>
    </location>
</feature>
<evidence type="ECO:0000313" key="3">
    <source>
        <dbReference type="Proteomes" id="UP000479710"/>
    </source>
</evidence>
<evidence type="ECO:0000313" key="2">
    <source>
        <dbReference type="EMBL" id="KAF0909250.1"/>
    </source>
</evidence>
<proteinExistence type="predicted"/>
<name>A0A6G1DA23_9ORYZ</name>
<dbReference type="EMBL" id="SPHZ02000007">
    <property type="protein sequence ID" value="KAF0909250.1"/>
    <property type="molecule type" value="Genomic_DNA"/>
</dbReference>
<keyword evidence="3" id="KW-1185">Reference proteome</keyword>
<comment type="caution">
    <text evidence="2">The sequence shown here is derived from an EMBL/GenBank/DDBJ whole genome shotgun (WGS) entry which is preliminary data.</text>
</comment>
<reference evidence="2 3" key="1">
    <citation type="submission" date="2019-11" db="EMBL/GenBank/DDBJ databases">
        <title>Whole genome sequence of Oryza granulata.</title>
        <authorList>
            <person name="Li W."/>
        </authorList>
    </citation>
    <scope>NUCLEOTIDE SEQUENCE [LARGE SCALE GENOMIC DNA]</scope>
    <source>
        <strain evidence="3">cv. Menghai</strain>
        <tissue evidence="2">Leaf</tissue>
    </source>
</reference>
<dbReference type="Proteomes" id="UP000479710">
    <property type="component" value="Unassembled WGS sequence"/>
</dbReference>
<dbReference type="AlphaFoldDB" id="A0A6G1DA23"/>
<accession>A0A6G1DA23</accession>
<feature type="compositionally biased region" description="Basic and acidic residues" evidence="1">
    <location>
        <begin position="38"/>
        <end position="47"/>
    </location>
</feature>
<feature type="compositionally biased region" description="Acidic residues" evidence="1">
    <location>
        <begin position="1"/>
        <end position="10"/>
    </location>
</feature>
<organism evidence="2 3">
    <name type="scientific">Oryza meyeriana var. granulata</name>
    <dbReference type="NCBI Taxonomy" id="110450"/>
    <lineage>
        <taxon>Eukaryota</taxon>
        <taxon>Viridiplantae</taxon>
        <taxon>Streptophyta</taxon>
        <taxon>Embryophyta</taxon>
        <taxon>Tracheophyta</taxon>
        <taxon>Spermatophyta</taxon>
        <taxon>Magnoliopsida</taxon>
        <taxon>Liliopsida</taxon>
        <taxon>Poales</taxon>
        <taxon>Poaceae</taxon>
        <taxon>BOP clade</taxon>
        <taxon>Oryzoideae</taxon>
        <taxon>Oryzeae</taxon>
        <taxon>Oryzinae</taxon>
        <taxon>Oryza</taxon>
        <taxon>Oryza meyeriana</taxon>
    </lineage>
</organism>
<sequence>MNLTIVEEEDERSHEGGKEERGREGINALGTSEAEGGGDPKKCDVHGRYGPSPMLRSQEQKWKDMCSVDKQKKCTFKSGNQ</sequence>
<evidence type="ECO:0000256" key="1">
    <source>
        <dbReference type="SAM" id="MobiDB-lite"/>
    </source>
</evidence>
<protein>
    <submittedName>
        <fullName evidence="2">Uncharacterized protein</fullName>
    </submittedName>
</protein>
<feature type="compositionally biased region" description="Basic and acidic residues" evidence="1">
    <location>
        <begin position="11"/>
        <end position="24"/>
    </location>
</feature>